<reference evidence="1" key="1">
    <citation type="journal article" date="2019" name="Environ. Microbiol.">
        <title>Fungal ecological strategies reflected in gene transcription - a case study of two litter decomposers.</title>
        <authorList>
            <person name="Barbi F."/>
            <person name="Kohler A."/>
            <person name="Barry K."/>
            <person name="Baskaran P."/>
            <person name="Daum C."/>
            <person name="Fauchery L."/>
            <person name="Ihrmark K."/>
            <person name="Kuo A."/>
            <person name="LaButti K."/>
            <person name="Lipzen A."/>
            <person name="Morin E."/>
            <person name="Grigoriev I.V."/>
            <person name="Henrissat B."/>
            <person name="Lindahl B."/>
            <person name="Martin F."/>
        </authorList>
    </citation>
    <scope>NUCLEOTIDE SEQUENCE</scope>
    <source>
        <strain evidence="1">JB14</strain>
    </source>
</reference>
<name>A0A6A4HEJ7_9AGAR</name>
<dbReference type="EMBL" id="ML769506">
    <property type="protein sequence ID" value="KAE9396862.1"/>
    <property type="molecule type" value="Genomic_DNA"/>
</dbReference>
<dbReference type="Proteomes" id="UP000799118">
    <property type="component" value="Unassembled WGS sequence"/>
</dbReference>
<evidence type="ECO:0000313" key="2">
    <source>
        <dbReference type="Proteomes" id="UP000799118"/>
    </source>
</evidence>
<dbReference type="AlphaFoldDB" id="A0A6A4HEJ7"/>
<sequence length="177" mass="20383">MKTIKRVKGRKAVVQIPRQFELSASGNLSCASSRWDSENLEMTRPGGCEDKRRTKKRKRFVSDVREHSVAKVGEFSRSVLHLPAPSFVRRAHCQRWHRNNLSLISPLTQPYKTRGSYIGRHTHVDFEGRHQQNRLNGWSLWRCCSTVHLSVEELEPCGSLQQNGEGNFSFRADPLEL</sequence>
<gene>
    <name evidence="1" type="ORF">BT96DRAFT_996261</name>
</gene>
<organism evidence="1 2">
    <name type="scientific">Gymnopus androsaceus JB14</name>
    <dbReference type="NCBI Taxonomy" id="1447944"/>
    <lineage>
        <taxon>Eukaryota</taxon>
        <taxon>Fungi</taxon>
        <taxon>Dikarya</taxon>
        <taxon>Basidiomycota</taxon>
        <taxon>Agaricomycotina</taxon>
        <taxon>Agaricomycetes</taxon>
        <taxon>Agaricomycetidae</taxon>
        <taxon>Agaricales</taxon>
        <taxon>Marasmiineae</taxon>
        <taxon>Omphalotaceae</taxon>
        <taxon>Gymnopus</taxon>
    </lineage>
</organism>
<keyword evidence="2" id="KW-1185">Reference proteome</keyword>
<evidence type="ECO:0000313" key="1">
    <source>
        <dbReference type="EMBL" id="KAE9396862.1"/>
    </source>
</evidence>
<proteinExistence type="predicted"/>
<accession>A0A6A4HEJ7</accession>
<protein>
    <submittedName>
        <fullName evidence="1">Uncharacterized protein</fullName>
    </submittedName>
</protein>